<sequence>MRMFIKCDWMNSPTKNEIMITKDVSQPVISGGPMEELADDIEDIALEIKDTQPDLALRVKVTSERLSYTIDSSETWITGSWMSSVKTLATNTDSTAGELGEATKLGVDGQESNSPIMQEFTDLVKRSGGGRLLAHIEATKQSFRETHHATYPNRPVKEPRYPKAELEK</sequence>
<dbReference type="Proteomes" id="UP000184255">
    <property type="component" value="Unassembled WGS sequence"/>
</dbReference>
<dbReference type="VEuPathDB" id="FungiDB:FMAN_02420"/>
<reference evidence="3" key="1">
    <citation type="journal article" date="2016" name="Genome Biol. Evol.">
        <title>Comparative 'omics' of the Fusarium fujikuroi species complex highlights differences in genetic potential and metabolite synthesis.</title>
        <authorList>
            <person name="Niehaus E.-M."/>
            <person name="Muensterkoetter M."/>
            <person name="Proctor R.H."/>
            <person name="Brown D.W."/>
            <person name="Sharon A."/>
            <person name="Idan Y."/>
            <person name="Oren-Young L."/>
            <person name="Sieber C.M."/>
            <person name="Novak O."/>
            <person name="Pencik A."/>
            <person name="Tarkowska D."/>
            <person name="Hromadova K."/>
            <person name="Freeman S."/>
            <person name="Maymon M."/>
            <person name="Elazar M."/>
            <person name="Youssef S.A."/>
            <person name="El-Shabrawy E.S.M."/>
            <person name="Shalaby A.B.A."/>
            <person name="Houterman P."/>
            <person name="Brock N.L."/>
            <person name="Burkhardt I."/>
            <person name="Tsavkelova E.A."/>
            <person name="Dickschat J.S."/>
            <person name="Galuszka P."/>
            <person name="Gueldener U."/>
            <person name="Tudzynski B."/>
        </authorList>
    </citation>
    <scope>NUCLEOTIDE SEQUENCE [LARGE SCALE GENOMIC DNA]</scope>
    <source>
        <strain evidence="3">MRC7560</strain>
    </source>
</reference>
<accession>A0A1L7TRX4</accession>
<evidence type="ECO:0000256" key="1">
    <source>
        <dbReference type="SAM" id="MobiDB-lite"/>
    </source>
</evidence>
<organism evidence="2 3">
    <name type="scientific">Fusarium mangiferae</name>
    <name type="common">Mango malformation disease fungus</name>
    <dbReference type="NCBI Taxonomy" id="192010"/>
    <lineage>
        <taxon>Eukaryota</taxon>
        <taxon>Fungi</taxon>
        <taxon>Dikarya</taxon>
        <taxon>Ascomycota</taxon>
        <taxon>Pezizomycotina</taxon>
        <taxon>Sordariomycetes</taxon>
        <taxon>Hypocreomycetidae</taxon>
        <taxon>Hypocreales</taxon>
        <taxon>Nectriaceae</taxon>
        <taxon>Fusarium</taxon>
        <taxon>Fusarium fujikuroi species complex</taxon>
    </lineage>
</organism>
<name>A0A1L7TRX4_FUSMA</name>
<protein>
    <submittedName>
        <fullName evidence="2">Uncharacterized protein</fullName>
    </submittedName>
</protein>
<evidence type="ECO:0000313" key="2">
    <source>
        <dbReference type="EMBL" id="CVK99582.1"/>
    </source>
</evidence>
<gene>
    <name evidence="2" type="ORF">FMAN_02420</name>
</gene>
<comment type="caution">
    <text evidence="2">The sequence shown here is derived from an EMBL/GenBank/DDBJ whole genome shotgun (WGS) entry which is preliminary data.</text>
</comment>
<proteinExistence type="predicted"/>
<dbReference type="RefSeq" id="XP_041685904.1">
    <property type="nucleotide sequence ID" value="XM_041819978.1"/>
</dbReference>
<dbReference type="EMBL" id="FCQH01000010">
    <property type="protein sequence ID" value="CVK99582.1"/>
    <property type="molecule type" value="Genomic_DNA"/>
</dbReference>
<feature type="compositionally biased region" description="Basic and acidic residues" evidence="1">
    <location>
        <begin position="155"/>
        <end position="168"/>
    </location>
</feature>
<feature type="region of interest" description="Disordered" evidence="1">
    <location>
        <begin position="143"/>
        <end position="168"/>
    </location>
</feature>
<keyword evidence="3" id="KW-1185">Reference proteome</keyword>
<dbReference type="GeneID" id="65081691"/>
<dbReference type="AlphaFoldDB" id="A0A1L7TRX4"/>
<evidence type="ECO:0000313" key="3">
    <source>
        <dbReference type="Proteomes" id="UP000184255"/>
    </source>
</evidence>